<gene>
    <name evidence="3" type="ORF">FWK35_00002674</name>
</gene>
<dbReference type="PRINTS" id="PR00421">
    <property type="entry name" value="THIOREDOXIN"/>
</dbReference>
<dbReference type="InterPro" id="IPR013766">
    <property type="entry name" value="Thioredoxin_domain"/>
</dbReference>
<comment type="caution">
    <text evidence="3">The sequence shown here is derived from an EMBL/GenBank/DDBJ whole genome shotgun (WGS) entry which is preliminary data.</text>
</comment>
<evidence type="ECO:0000313" key="4">
    <source>
        <dbReference type="Proteomes" id="UP000478052"/>
    </source>
</evidence>
<proteinExistence type="predicted"/>
<organism evidence="3 4">
    <name type="scientific">Aphis craccivora</name>
    <name type="common">Cowpea aphid</name>
    <dbReference type="NCBI Taxonomy" id="307492"/>
    <lineage>
        <taxon>Eukaryota</taxon>
        <taxon>Metazoa</taxon>
        <taxon>Ecdysozoa</taxon>
        <taxon>Arthropoda</taxon>
        <taxon>Hexapoda</taxon>
        <taxon>Insecta</taxon>
        <taxon>Pterygota</taxon>
        <taxon>Neoptera</taxon>
        <taxon>Paraneoptera</taxon>
        <taxon>Hemiptera</taxon>
        <taxon>Sternorrhyncha</taxon>
        <taxon>Aphidomorpha</taxon>
        <taxon>Aphidoidea</taxon>
        <taxon>Aphididae</taxon>
        <taxon>Aphidini</taxon>
        <taxon>Aphis</taxon>
        <taxon>Aphis</taxon>
    </lineage>
</organism>
<dbReference type="Pfam" id="PF00085">
    <property type="entry name" value="Thioredoxin"/>
    <property type="match status" value="1"/>
</dbReference>
<feature type="domain" description="Thioredoxin" evidence="2">
    <location>
        <begin position="34"/>
        <end position="161"/>
    </location>
</feature>
<name>A0A6G0ZN89_APHCR</name>
<dbReference type="CDD" id="cd02947">
    <property type="entry name" value="TRX_family"/>
    <property type="match status" value="1"/>
</dbReference>
<dbReference type="EMBL" id="VUJU01000151">
    <property type="protein sequence ID" value="KAF0772659.1"/>
    <property type="molecule type" value="Genomic_DNA"/>
</dbReference>
<sequence>MRRSLQHFVRRVVRCRTVRAHAAVHIPKYANPVYPPPPPPPNIEVPINRESNKSIIMVQLITDAADLATKLTDAKEKLVIIDFFAKWCGPCKLMAPFIEELANEYPDVVMLKVDVDECEEAAIEYNIQSMPTFVFLKSKTEVVRFSGANKDKLKENLLKFK</sequence>
<protein>
    <submittedName>
        <fullName evidence="3">Thioredoxin-2-like</fullName>
    </submittedName>
</protein>
<dbReference type="AlphaFoldDB" id="A0A6G0ZN89"/>
<dbReference type="SUPFAM" id="SSF52833">
    <property type="entry name" value="Thioredoxin-like"/>
    <property type="match status" value="1"/>
</dbReference>
<accession>A0A6G0ZN89</accession>
<dbReference type="InterPro" id="IPR036249">
    <property type="entry name" value="Thioredoxin-like_sf"/>
</dbReference>
<dbReference type="Gene3D" id="3.40.30.10">
    <property type="entry name" value="Glutaredoxin"/>
    <property type="match status" value="1"/>
</dbReference>
<reference evidence="3 4" key="1">
    <citation type="submission" date="2019-08" db="EMBL/GenBank/DDBJ databases">
        <title>Whole genome of Aphis craccivora.</title>
        <authorList>
            <person name="Voronova N.V."/>
            <person name="Shulinski R.S."/>
            <person name="Bandarenka Y.V."/>
            <person name="Zhorov D.G."/>
            <person name="Warner D."/>
        </authorList>
    </citation>
    <scope>NUCLEOTIDE SEQUENCE [LARGE SCALE GENOMIC DNA]</scope>
    <source>
        <strain evidence="3">180601</strain>
        <tissue evidence="3">Whole Body</tissue>
    </source>
</reference>
<evidence type="ECO:0000256" key="1">
    <source>
        <dbReference type="ARBA" id="ARBA00023157"/>
    </source>
</evidence>
<dbReference type="PANTHER" id="PTHR46115">
    <property type="entry name" value="THIOREDOXIN-LIKE PROTEIN 1"/>
    <property type="match status" value="1"/>
</dbReference>
<dbReference type="InterPro" id="IPR017937">
    <property type="entry name" value="Thioredoxin_CS"/>
</dbReference>
<keyword evidence="4" id="KW-1185">Reference proteome</keyword>
<evidence type="ECO:0000259" key="2">
    <source>
        <dbReference type="PROSITE" id="PS51352"/>
    </source>
</evidence>
<evidence type="ECO:0000313" key="3">
    <source>
        <dbReference type="EMBL" id="KAF0772659.1"/>
    </source>
</evidence>
<dbReference type="PROSITE" id="PS00194">
    <property type="entry name" value="THIOREDOXIN_1"/>
    <property type="match status" value="1"/>
</dbReference>
<dbReference type="OrthoDB" id="2121326at2759"/>
<keyword evidence="1" id="KW-1015">Disulfide bond</keyword>
<dbReference type="PROSITE" id="PS51352">
    <property type="entry name" value="THIOREDOXIN_2"/>
    <property type="match status" value="1"/>
</dbReference>
<dbReference type="Proteomes" id="UP000478052">
    <property type="component" value="Unassembled WGS sequence"/>
</dbReference>